<dbReference type="WBParaSite" id="HCON_00048860-00001">
    <property type="protein sequence ID" value="HCON_00048860-00001"/>
    <property type="gene ID" value="HCON_00048860"/>
</dbReference>
<organism evidence="1 2">
    <name type="scientific">Haemonchus contortus</name>
    <name type="common">Barber pole worm</name>
    <dbReference type="NCBI Taxonomy" id="6289"/>
    <lineage>
        <taxon>Eukaryota</taxon>
        <taxon>Metazoa</taxon>
        <taxon>Ecdysozoa</taxon>
        <taxon>Nematoda</taxon>
        <taxon>Chromadorea</taxon>
        <taxon>Rhabditida</taxon>
        <taxon>Rhabditina</taxon>
        <taxon>Rhabditomorpha</taxon>
        <taxon>Strongyloidea</taxon>
        <taxon>Trichostrongylidae</taxon>
        <taxon>Haemonchus</taxon>
    </lineage>
</organism>
<accession>A0A7I4Y4X7</accession>
<sequence length="80" mass="8678">MNQVQRCYELSGPVLTSQWTAVEEQVALSAAGATELTIPGYSHQITSHFSVAGWSNTKTFVPSSVDCYSSLRAARTIRAL</sequence>
<proteinExistence type="predicted"/>
<dbReference type="OrthoDB" id="95964at2759"/>
<reference evidence="2" key="1">
    <citation type="submission" date="2020-12" db="UniProtKB">
        <authorList>
            <consortium name="WormBaseParasite"/>
        </authorList>
    </citation>
    <scope>IDENTIFICATION</scope>
    <source>
        <strain evidence="2">MHco3</strain>
    </source>
</reference>
<evidence type="ECO:0000313" key="2">
    <source>
        <dbReference type="WBParaSite" id="HCON_00048860-00001"/>
    </source>
</evidence>
<dbReference type="AlphaFoldDB" id="A0A7I4Y4X7"/>
<dbReference type="Proteomes" id="UP000025227">
    <property type="component" value="Unplaced"/>
</dbReference>
<protein>
    <submittedName>
        <fullName evidence="2">Uncharacterized protein</fullName>
    </submittedName>
</protein>
<name>A0A7I4Y4X7_HAECO</name>
<evidence type="ECO:0000313" key="1">
    <source>
        <dbReference type="Proteomes" id="UP000025227"/>
    </source>
</evidence>
<keyword evidence="1" id="KW-1185">Reference proteome</keyword>